<organism evidence="1">
    <name type="scientific">Arundo donax</name>
    <name type="common">Giant reed</name>
    <name type="synonym">Donax arundinaceus</name>
    <dbReference type="NCBI Taxonomy" id="35708"/>
    <lineage>
        <taxon>Eukaryota</taxon>
        <taxon>Viridiplantae</taxon>
        <taxon>Streptophyta</taxon>
        <taxon>Embryophyta</taxon>
        <taxon>Tracheophyta</taxon>
        <taxon>Spermatophyta</taxon>
        <taxon>Magnoliopsida</taxon>
        <taxon>Liliopsida</taxon>
        <taxon>Poales</taxon>
        <taxon>Poaceae</taxon>
        <taxon>PACMAD clade</taxon>
        <taxon>Arundinoideae</taxon>
        <taxon>Arundineae</taxon>
        <taxon>Arundo</taxon>
    </lineage>
</organism>
<reference evidence="1" key="2">
    <citation type="journal article" date="2015" name="Data Brief">
        <title>Shoot transcriptome of the giant reed, Arundo donax.</title>
        <authorList>
            <person name="Barrero R.A."/>
            <person name="Guerrero F.D."/>
            <person name="Moolhuijzen P."/>
            <person name="Goolsby J.A."/>
            <person name="Tidwell J."/>
            <person name="Bellgard S.E."/>
            <person name="Bellgard M.I."/>
        </authorList>
    </citation>
    <scope>NUCLEOTIDE SEQUENCE</scope>
    <source>
        <tissue evidence="1">Shoot tissue taken approximately 20 cm above the soil surface</tissue>
    </source>
</reference>
<protein>
    <submittedName>
        <fullName evidence="1">Uncharacterized protein</fullName>
    </submittedName>
</protein>
<accession>A0A0A8XSE8</accession>
<dbReference type="EMBL" id="GBRH01282212">
    <property type="protein sequence ID" value="JAD15683.1"/>
    <property type="molecule type" value="Transcribed_RNA"/>
</dbReference>
<sequence>MAHFPVTTT</sequence>
<reference evidence="1" key="1">
    <citation type="submission" date="2014-09" db="EMBL/GenBank/DDBJ databases">
        <authorList>
            <person name="Magalhaes I.L.F."/>
            <person name="Oliveira U."/>
            <person name="Santos F.R."/>
            <person name="Vidigal T.H.D.A."/>
            <person name="Brescovit A.D."/>
            <person name="Santos A.J."/>
        </authorList>
    </citation>
    <scope>NUCLEOTIDE SEQUENCE</scope>
    <source>
        <tissue evidence="1">Shoot tissue taken approximately 20 cm above the soil surface</tissue>
    </source>
</reference>
<proteinExistence type="predicted"/>
<evidence type="ECO:0000313" key="1">
    <source>
        <dbReference type="EMBL" id="JAD15683.1"/>
    </source>
</evidence>
<name>A0A0A8XSE8_ARUDO</name>